<dbReference type="AlphaFoldDB" id="A0A699YRJ8"/>
<gene>
    <name evidence="1" type="ORF">HaLaN_04726</name>
</gene>
<sequence length="181" mass="19332">MKVHTQVNWEQAAAQQEGVGVKRGSELGAHAAVIAAAMGKPLASDTAKAAGRWKLPLISPHDPRYLRWWYFTMAMALVTAALDPFKLSFVEEAGLYHATVVGVMRGAMLPGPQPSSMRAMEAQVKSGSGGQNFPLRQGQLYRSGLTTQFRATFPCPHSRATTQVPAALAWPPSSGSSAALD</sequence>
<dbReference type="Proteomes" id="UP000485058">
    <property type="component" value="Unassembled WGS sequence"/>
</dbReference>
<comment type="caution">
    <text evidence="1">The sequence shown here is derived from an EMBL/GenBank/DDBJ whole genome shotgun (WGS) entry which is preliminary data.</text>
</comment>
<organism evidence="1 2">
    <name type="scientific">Haematococcus lacustris</name>
    <name type="common">Green alga</name>
    <name type="synonym">Haematococcus pluvialis</name>
    <dbReference type="NCBI Taxonomy" id="44745"/>
    <lineage>
        <taxon>Eukaryota</taxon>
        <taxon>Viridiplantae</taxon>
        <taxon>Chlorophyta</taxon>
        <taxon>core chlorophytes</taxon>
        <taxon>Chlorophyceae</taxon>
        <taxon>CS clade</taxon>
        <taxon>Chlamydomonadales</taxon>
        <taxon>Haematococcaceae</taxon>
        <taxon>Haematococcus</taxon>
    </lineage>
</organism>
<accession>A0A699YRJ8</accession>
<dbReference type="EMBL" id="BLLF01000244">
    <property type="protein sequence ID" value="GFH09556.1"/>
    <property type="molecule type" value="Genomic_DNA"/>
</dbReference>
<reference evidence="1 2" key="1">
    <citation type="submission" date="2020-02" db="EMBL/GenBank/DDBJ databases">
        <title>Draft genome sequence of Haematococcus lacustris strain NIES-144.</title>
        <authorList>
            <person name="Morimoto D."/>
            <person name="Nakagawa S."/>
            <person name="Yoshida T."/>
            <person name="Sawayama S."/>
        </authorList>
    </citation>
    <scope>NUCLEOTIDE SEQUENCE [LARGE SCALE GENOMIC DNA]</scope>
    <source>
        <strain evidence="1 2">NIES-144</strain>
    </source>
</reference>
<evidence type="ECO:0000313" key="2">
    <source>
        <dbReference type="Proteomes" id="UP000485058"/>
    </source>
</evidence>
<proteinExistence type="predicted"/>
<name>A0A699YRJ8_HAELA</name>
<keyword evidence="2" id="KW-1185">Reference proteome</keyword>
<protein>
    <submittedName>
        <fullName evidence="1">Uncharacterized protein</fullName>
    </submittedName>
</protein>
<evidence type="ECO:0000313" key="1">
    <source>
        <dbReference type="EMBL" id="GFH09556.1"/>
    </source>
</evidence>